<reference evidence="1 2" key="1">
    <citation type="journal article" date="2008" name="Proc. Natl. Acad. Sci. U.S.A.">
        <title>The genome of Clostridium kluyveri, a strict anaerobe with unique metabolic features.</title>
        <authorList>
            <person name="Seedorf H."/>
            <person name="Fricke W.F."/>
            <person name="Veith B."/>
            <person name="Brueggemann H."/>
            <person name="Liesegang H."/>
            <person name="Strittmatter A."/>
            <person name="Miethke M."/>
            <person name="Buckel W."/>
            <person name="Hinderberger J."/>
            <person name="Li F."/>
            <person name="Hagemeier C."/>
            <person name="Thauer R.K."/>
            <person name="Gottschalk G."/>
        </authorList>
    </citation>
    <scope>NUCLEOTIDE SEQUENCE [LARGE SCALE GENOMIC DNA]</scope>
    <source>
        <strain evidence="2">ATCC 8527 / DSM 555 / NCIMB 10680</strain>
        <plasmid evidence="1 2">pCKL555A</plasmid>
    </source>
</reference>
<name>A5F9P7_CLOK5</name>
<sequence length="76" mass="9007">MSIEAIRDTLYKHIDLYGLQDERTLRVSRRLNKLIAKQMKEKRQNAGKICIEIWVDNGVNIKVRSEADGKLYQYRI</sequence>
<dbReference type="GO" id="GO:0046983">
    <property type="term" value="F:protein dimerization activity"/>
    <property type="evidence" value="ECO:0007669"/>
    <property type="project" value="InterPro"/>
</dbReference>
<dbReference type="EMBL" id="CP000674">
    <property type="protein sequence ID" value="ABQ23620.1"/>
    <property type="molecule type" value="Genomic_DNA"/>
</dbReference>
<evidence type="ECO:0000313" key="2">
    <source>
        <dbReference type="Proteomes" id="UP000002411"/>
    </source>
</evidence>
<geneLocation type="plasmid" evidence="1 2">
    <name>pCKL555A</name>
</geneLocation>
<dbReference type="SUPFAM" id="SSF140500">
    <property type="entry name" value="BAS1536-like"/>
    <property type="match status" value="1"/>
</dbReference>
<gene>
    <name evidence="1" type="ordered locus">CKL_4021</name>
</gene>
<dbReference type="GO" id="GO:0043937">
    <property type="term" value="P:regulation of sporulation"/>
    <property type="evidence" value="ECO:0007669"/>
    <property type="project" value="InterPro"/>
</dbReference>
<dbReference type="Gene3D" id="4.10.280.10">
    <property type="entry name" value="Helix-loop-helix DNA-binding domain"/>
    <property type="match status" value="1"/>
</dbReference>
<dbReference type="HOGENOM" id="CLU_2648110_0_0_9"/>
<accession>A5F9P7</accession>
<dbReference type="RefSeq" id="WP_011930367.1">
    <property type="nucleotide sequence ID" value="NC_009466.1"/>
</dbReference>
<dbReference type="InterPro" id="IPR018540">
    <property type="entry name" value="Spo0E-like"/>
</dbReference>
<organism evidence="1 2">
    <name type="scientific">Clostridium kluyveri (strain ATCC 8527 / DSM 555 / NBRC 12016 / NCIMB 10680 / K1)</name>
    <dbReference type="NCBI Taxonomy" id="431943"/>
    <lineage>
        <taxon>Bacteria</taxon>
        <taxon>Bacillati</taxon>
        <taxon>Bacillota</taxon>
        <taxon>Clostridia</taxon>
        <taxon>Eubacteriales</taxon>
        <taxon>Clostridiaceae</taxon>
        <taxon>Clostridium</taxon>
    </lineage>
</organism>
<evidence type="ECO:0000313" key="1">
    <source>
        <dbReference type="EMBL" id="ABQ23620.1"/>
    </source>
</evidence>
<proteinExistence type="predicted"/>
<keyword evidence="1" id="KW-0614">Plasmid</keyword>
<dbReference type="KEGG" id="ckl:CKL_4021"/>
<dbReference type="Proteomes" id="UP000002411">
    <property type="component" value="Plasmid pCKL555A"/>
</dbReference>
<dbReference type="Pfam" id="PF09388">
    <property type="entry name" value="SpoOE-like"/>
    <property type="match status" value="1"/>
</dbReference>
<dbReference type="AlphaFoldDB" id="A5F9P7"/>
<dbReference type="InterPro" id="IPR037208">
    <property type="entry name" value="Spo0E-like_sf"/>
</dbReference>
<keyword evidence="2" id="KW-1185">Reference proteome</keyword>
<dbReference type="InterPro" id="IPR036638">
    <property type="entry name" value="HLH_DNA-bd_sf"/>
</dbReference>
<protein>
    <submittedName>
        <fullName evidence="1">Uncharacterized protein</fullName>
    </submittedName>
</protein>